<keyword evidence="2" id="KW-1185">Reference proteome</keyword>
<dbReference type="Proteomes" id="UP000038055">
    <property type="component" value="Unassembled WGS sequence"/>
</dbReference>
<evidence type="ECO:0000313" key="2">
    <source>
        <dbReference type="Proteomes" id="UP000038055"/>
    </source>
</evidence>
<organism evidence="1 2">
    <name type="scientific">Capnocytophaga cynodegmi</name>
    <dbReference type="NCBI Taxonomy" id="28189"/>
    <lineage>
        <taxon>Bacteria</taxon>
        <taxon>Pseudomonadati</taxon>
        <taxon>Bacteroidota</taxon>
        <taxon>Flavobacteriia</taxon>
        <taxon>Flavobacteriales</taxon>
        <taxon>Flavobacteriaceae</taxon>
        <taxon>Capnocytophaga</taxon>
    </lineage>
</organism>
<gene>
    <name evidence="1" type="ORF">CCYN2B_140063</name>
</gene>
<dbReference type="PROSITE" id="PS51257">
    <property type="entry name" value="PROKAR_LIPOPROTEIN"/>
    <property type="match status" value="1"/>
</dbReference>
<proteinExistence type="predicted"/>
<evidence type="ECO:0008006" key="3">
    <source>
        <dbReference type="Google" id="ProtNLM"/>
    </source>
</evidence>
<dbReference type="AlphaFoldDB" id="A0A0B7H698"/>
<protein>
    <recommendedName>
        <fullName evidence="3">Lipoprotein</fullName>
    </recommendedName>
</protein>
<accession>A0A0B7H698</accession>
<evidence type="ECO:0000313" key="1">
    <source>
        <dbReference type="EMBL" id="CEN33138.1"/>
    </source>
</evidence>
<reference evidence="2" key="1">
    <citation type="submission" date="2015-01" db="EMBL/GenBank/DDBJ databases">
        <authorList>
            <person name="MANFREDI Pablo"/>
        </authorList>
    </citation>
    <scope>NUCLEOTIDE SEQUENCE [LARGE SCALE GENOMIC DNA]</scope>
    <source>
        <strain evidence="2">Ccyn2B</strain>
    </source>
</reference>
<name>A0A0B7H698_9FLAO</name>
<sequence>MIINKHHKIQKIFFPLLIFICSCQDKKLQDKTEDQLKNWNMSSNVEVIVDEKTTTFNIHHLSNAKYFDLNSYFIVSSMLNKRFENEIKKDTIIYNHFYGLSGDKVEIAFSRKEILENNRIFESVTVQNFIEYSLRNIRSEMLLAMNLKINHLKNKYEWYDSADNFWNMLISYANNCGIKEPIDKKAVLSFVIFVYMNYNPEKENPITSEVQPFLNYFYRYCGYDLEWLSYDFEKFMLAINRKLHS</sequence>
<dbReference type="EMBL" id="CDOD01000006">
    <property type="protein sequence ID" value="CEN33138.1"/>
    <property type="molecule type" value="Genomic_DNA"/>
</dbReference>